<accession>A0A915KYT1</accession>
<feature type="domain" description="ABC-2 type transporter transmembrane" evidence="7">
    <location>
        <begin position="205"/>
        <end position="292"/>
    </location>
</feature>
<dbReference type="WBParaSite" id="nRc.2.0.1.t44097-RA">
    <property type="protein sequence ID" value="nRc.2.0.1.t44097-RA"/>
    <property type="gene ID" value="nRc.2.0.1.g44097"/>
</dbReference>
<keyword evidence="5 6" id="KW-0472">Membrane</keyword>
<feature type="transmembrane region" description="Helical" evidence="6">
    <location>
        <begin position="244"/>
        <end position="274"/>
    </location>
</feature>
<dbReference type="GO" id="GO:0140359">
    <property type="term" value="F:ABC-type transporter activity"/>
    <property type="evidence" value="ECO:0007669"/>
    <property type="project" value="InterPro"/>
</dbReference>
<protein>
    <submittedName>
        <fullName evidence="9">ABC-2 type transporter transmembrane domain-containing protein</fullName>
    </submittedName>
</protein>
<dbReference type="AlphaFoldDB" id="A0A915KYT1"/>
<evidence type="ECO:0000256" key="3">
    <source>
        <dbReference type="ARBA" id="ARBA00022692"/>
    </source>
</evidence>
<evidence type="ECO:0000313" key="9">
    <source>
        <dbReference type="WBParaSite" id="nRc.2.0.1.t44097-RA"/>
    </source>
</evidence>
<feature type="transmembrane region" description="Helical" evidence="6">
    <location>
        <begin position="299"/>
        <end position="317"/>
    </location>
</feature>
<dbReference type="InterPro" id="IPR013525">
    <property type="entry name" value="ABC2_TM"/>
</dbReference>
<reference evidence="9" key="1">
    <citation type="submission" date="2022-11" db="UniProtKB">
        <authorList>
            <consortium name="WormBaseParasite"/>
        </authorList>
    </citation>
    <scope>IDENTIFICATION</scope>
</reference>
<dbReference type="InterPro" id="IPR050352">
    <property type="entry name" value="ABCG_transporters"/>
</dbReference>
<dbReference type="OMA" id="SPLHLGW"/>
<proteinExistence type="predicted"/>
<dbReference type="GO" id="GO:0005886">
    <property type="term" value="C:plasma membrane"/>
    <property type="evidence" value="ECO:0007669"/>
    <property type="project" value="TreeGrafter"/>
</dbReference>
<evidence type="ECO:0000313" key="8">
    <source>
        <dbReference type="Proteomes" id="UP000887565"/>
    </source>
</evidence>
<feature type="transmembrane region" description="Helical" evidence="6">
    <location>
        <begin position="127"/>
        <end position="145"/>
    </location>
</feature>
<dbReference type="PANTHER" id="PTHR48041:SF84">
    <property type="entry name" value="ABC TRANSPORTER DOMAIN-CONTAINING PROTEIN"/>
    <property type="match status" value="1"/>
</dbReference>
<keyword evidence="2" id="KW-0813">Transport</keyword>
<sequence length="325" mass="37033">MAEGRLAYFGSNKDALTFFASLGYPCPTDFNPADFFVHMLAIQPGKEEECRERLNNICGKYVESEYYKEMSNLIACNQRRSGEETNNIMDMEKPQKTSRCVNCTMISTHIQYQGVFHNHTARHETTLIIPVMAIFVGLIYLNTTYDQEGVMNINGGLFFILAEYSFPAIFGVITILPLEFPVVVREHHNGMYRVLTYYLSKVISFVSLRRTLSAFLWTLLIGVLLEQCSSAFGTMMSAVSPSFALAVTIVGPIMTVIEMTGGLFINIATIPFYLSWSQYISWFRYGYEAMFIANFNKDMILMVVLYLAFHFFGYLGLSIRAYKAR</sequence>
<dbReference type="Proteomes" id="UP000887565">
    <property type="component" value="Unplaced"/>
</dbReference>
<keyword evidence="4 6" id="KW-1133">Transmembrane helix</keyword>
<evidence type="ECO:0000256" key="1">
    <source>
        <dbReference type="ARBA" id="ARBA00004141"/>
    </source>
</evidence>
<evidence type="ECO:0000256" key="5">
    <source>
        <dbReference type="ARBA" id="ARBA00023136"/>
    </source>
</evidence>
<evidence type="ECO:0000256" key="4">
    <source>
        <dbReference type="ARBA" id="ARBA00022989"/>
    </source>
</evidence>
<evidence type="ECO:0000259" key="7">
    <source>
        <dbReference type="Pfam" id="PF01061"/>
    </source>
</evidence>
<name>A0A915KYT1_ROMCU</name>
<dbReference type="Pfam" id="PF01061">
    <property type="entry name" value="ABC2_membrane"/>
    <property type="match status" value="1"/>
</dbReference>
<comment type="subcellular location">
    <subcellularLocation>
        <location evidence="1">Membrane</location>
        <topology evidence="1">Multi-pass membrane protein</topology>
    </subcellularLocation>
</comment>
<feature type="transmembrane region" description="Helical" evidence="6">
    <location>
        <begin position="157"/>
        <end position="178"/>
    </location>
</feature>
<organism evidence="8 9">
    <name type="scientific">Romanomermis culicivorax</name>
    <name type="common">Nematode worm</name>
    <dbReference type="NCBI Taxonomy" id="13658"/>
    <lineage>
        <taxon>Eukaryota</taxon>
        <taxon>Metazoa</taxon>
        <taxon>Ecdysozoa</taxon>
        <taxon>Nematoda</taxon>
        <taxon>Enoplea</taxon>
        <taxon>Dorylaimia</taxon>
        <taxon>Mermithida</taxon>
        <taxon>Mermithoidea</taxon>
        <taxon>Mermithidae</taxon>
        <taxon>Romanomermis</taxon>
    </lineage>
</organism>
<keyword evidence="3 6" id="KW-0812">Transmembrane</keyword>
<dbReference type="PANTHER" id="PTHR48041">
    <property type="entry name" value="ABC TRANSPORTER G FAMILY MEMBER 28"/>
    <property type="match status" value="1"/>
</dbReference>
<evidence type="ECO:0000256" key="2">
    <source>
        <dbReference type="ARBA" id="ARBA00022448"/>
    </source>
</evidence>
<evidence type="ECO:0000256" key="6">
    <source>
        <dbReference type="SAM" id="Phobius"/>
    </source>
</evidence>
<keyword evidence="8" id="KW-1185">Reference proteome</keyword>